<organism evidence="2 3">
    <name type="scientific">Nesidiocoris tenuis</name>
    <dbReference type="NCBI Taxonomy" id="355587"/>
    <lineage>
        <taxon>Eukaryota</taxon>
        <taxon>Metazoa</taxon>
        <taxon>Ecdysozoa</taxon>
        <taxon>Arthropoda</taxon>
        <taxon>Hexapoda</taxon>
        <taxon>Insecta</taxon>
        <taxon>Pterygota</taxon>
        <taxon>Neoptera</taxon>
        <taxon>Paraneoptera</taxon>
        <taxon>Hemiptera</taxon>
        <taxon>Heteroptera</taxon>
        <taxon>Panheteroptera</taxon>
        <taxon>Cimicomorpha</taxon>
        <taxon>Miridae</taxon>
        <taxon>Dicyphina</taxon>
        <taxon>Nesidiocoris</taxon>
    </lineage>
</organism>
<dbReference type="EMBL" id="CADCXU010011916">
    <property type="protein sequence ID" value="CAB0002052.1"/>
    <property type="molecule type" value="Genomic_DNA"/>
</dbReference>
<feature type="non-terminal residue" evidence="2">
    <location>
        <position position="156"/>
    </location>
</feature>
<gene>
    <name evidence="1" type="ORF">NTEN_LOCUS7839</name>
    <name evidence="2" type="ORF">NTEN_LOCUS7840</name>
</gene>
<name>A0A6H5GG65_9HEMI</name>
<protein>
    <submittedName>
        <fullName evidence="2">Uncharacterized protein</fullName>
    </submittedName>
</protein>
<keyword evidence="3" id="KW-1185">Reference proteome</keyword>
<dbReference type="EMBL" id="CADCXU010011917">
    <property type="protein sequence ID" value="CAB0002053.1"/>
    <property type="molecule type" value="Genomic_DNA"/>
</dbReference>
<sequence>MSPRQPEANLRIRCCSKQLRFESECAPSSCFAHACLVPRVTNVPIDVEEQWGPGTPTPAHQKRLTANRFVTVSASTVVISFRRRCTSDVNTITFSTFAWWRHYHHFAQLPIIIAVLYNCARCSATCLNGRSLEIRSVLFRRLRLKITFDLFAFGII</sequence>
<reference evidence="2 3" key="1">
    <citation type="submission" date="2020-02" db="EMBL/GenBank/DDBJ databases">
        <authorList>
            <person name="Ferguson B K."/>
        </authorList>
    </citation>
    <scope>NUCLEOTIDE SEQUENCE [LARGE SCALE GENOMIC DNA]</scope>
</reference>
<dbReference type="AlphaFoldDB" id="A0A6H5GG65"/>
<evidence type="ECO:0000313" key="3">
    <source>
        <dbReference type="Proteomes" id="UP000479000"/>
    </source>
</evidence>
<proteinExistence type="predicted"/>
<dbReference type="Proteomes" id="UP000479000">
    <property type="component" value="Unassembled WGS sequence"/>
</dbReference>
<evidence type="ECO:0000313" key="2">
    <source>
        <dbReference type="EMBL" id="CAB0002053.1"/>
    </source>
</evidence>
<accession>A0A6H5GG65</accession>
<evidence type="ECO:0000313" key="1">
    <source>
        <dbReference type="EMBL" id="CAB0002052.1"/>
    </source>
</evidence>